<dbReference type="EMBL" id="CM042061">
    <property type="protein sequence ID" value="KAI3673259.1"/>
    <property type="molecule type" value="Genomic_DNA"/>
</dbReference>
<reference evidence="1 2" key="2">
    <citation type="journal article" date="2022" name="Mol. Ecol. Resour.">
        <title>The genomes of chicory, endive, great burdock and yacon provide insights into Asteraceae paleo-polyploidization history and plant inulin production.</title>
        <authorList>
            <person name="Fan W."/>
            <person name="Wang S."/>
            <person name="Wang H."/>
            <person name="Wang A."/>
            <person name="Jiang F."/>
            <person name="Liu H."/>
            <person name="Zhao H."/>
            <person name="Xu D."/>
            <person name="Zhang Y."/>
        </authorList>
    </citation>
    <scope>NUCLEOTIDE SEQUENCE [LARGE SCALE GENOMIC DNA]</scope>
    <source>
        <strain evidence="2">cv. Niubang</strain>
    </source>
</reference>
<comment type="caution">
    <text evidence="1">The sequence shown here is derived from an EMBL/GenBank/DDBJ whole genome shotgun (WGS) entry which is preliminary data.</text>
</comment>
<proteinExistence type="predicted"/>
<reference evidence="2" key="1">
    <citation type="journal article" date="2022" name="Mol. Ecol. Resour.">
        <title>The genomes of chicory, endive, great burdock and yacon provide insights into Asteraceae palaeo-polyploidization history and plant inulin production.</title>
        <authorList>
            <person name="Fan W."/>
            <person name="Wang S."/>
            <person name="Wang H."/>
            <person name="Wang A."/>
            <person name="Jiang F."/>
            <person name="Liu H."/>
            <person name="Zhao H."/>
            <person name="Xu D."/>
            <person name="Zhang Y."/>
        </authorList>
    </citation>
    <scope>NUCLEOTIDE SEQUENCE [LARGE SCALE GENOMIC DNA]</scope>
    <source>
        <strain evidence="2">cv. Niubang</strain>
    </source>
</reference>
<name>A0ACB8XSC8_ARCLA</name>
<protein>
    <submittedName>
        <fullName evidence="1">Uncharacterized protein</fullName>
    </submittedName>
</protein>
<dbReference type="Proteomes" id="UP001055879">
    <property type="component" value="Linkage Group LG15"/>
</dbReference>
<evidence type="ECO:0000313" key="1">
    <source>
        <dbReference type="EMBL" id="KAI3673259.1"/>
    </source>
</evidence>
<keyword evidence="2" id="KW-1185">Reference proteome</keyword>
<gene>
    <name evidence="1" type="ORF">L6452_39376</name>
</gene>
<evidence type="ECO:0000313" key="2">
    <source>
        <dbReference type="Proteomes" id="UP001055879"/>
    </source>
</evidence>
<sequence>MPSRSQSFLVKGRAFRRPFYLDQFFQRQTRIHRVIEKIRPSLHPLFTSYSLPSQIDRSLYLSSLLLDLQYPC</sequence>
<accession>A0ACB8XSC8</accession>
<organism evidence="1 2">
    <name type="scientific">Arctium lappa</name>
    <name type="common">Greater burdock</name>
    <name type="synonym">Lappa major</name>
    <dbReference type="NCBI Taxonomy" id="4217"/>
    <lineage>
        <taxon>Eukaryota</taxon>
        <taxon>Viridiplantae</taxon>
        <taxon>Streptophyta</taxon>
        <taxon>Embryophyta</taxon>
        <taxon>Tracheophyta</taxon>
        <taxon>Spermatophyta</taxon>
        <taxon>Magnoliopsida</taxon>
        <taxon>eudicotyledons</taxon>
        <taxon>Gunneridae</taxon>
        <taxon>Pentapetalae</taxon>
        <taxon>asterids</taxon>
        <taxon>campanulids</taxon>
        <taxon>Asterales</taxon>
        <taxon>Asteraceae</taxon>
        <taxon>Carduoideae</taxon>
        <taxon>Cardueae</taxon>
        <taxon>Arctiinae</taxon>
        <taxon>Arctium</taxon>
    </lineage>
</organism>